<dbReference type="AlphaFoldDB" id="A0A0B7AFG7"/>
<dbReference type="EMBL" id="HACG01032901">
    <property type="protein sequence ID" value="CEK79766.1"/>
    <property type="molecule type" value="Transcribed_RNA"/>
</dbReference>
<dbReference type="GO" id="GO:0005886">
    <property type="term" value="C:plasma membrane"/>
    <property type="evidence" value="ECO:0007669"/>
    <property type="project" value="TreeGrafter"/>
</dbReference>
<dbReference type="GO" id="GO:0032934">
    <property type="term" value="F:sterol binding"/>
    <property type="evidence" value="ECO:0007669"/>
    <property type="project" value="TreeGrafter"/>
</dbReference>
<feature type="compositionally biased region" description="Basic and acidic residues" evidence="1">
    <location>
        <begin position="52"/>
        <end position="85"/>
    </location>
</feature>
<sequence>MSFNYEIQGQKTLWKVNPRPPHSADHYHFSLFAMSLNEIRSDMDKAIPPTDSRFRPDIRSMEEGKIDRSAEEKNRVEEKQREARSDRKKFKKEWQARWFNLQKDATTGKEDWAFNSTYWKRNWQECADIF</sequence>
<dbReference type="InterPro" id="IPR037239">
    <property type="entry name" value="OSBP_sf"/>
</dbReference>
<name>A0A0B7AFG7_9EUPU</name>
<dbReference type="GO" id="GO:0097038">
    <property type="term" value="C:perinuclear endoplasmic reticulum"/>
    <property type="evidence" value="ECO:0007669"/>
    <property type="project" value="TreeGrafter"/>
</dbReference>
<protein>
    <recommendedName>
        <fullName evidence="4">Oxysterol-binding protein</fullName>
    </recommendedName>
</protein>
<dbReference type="PANTHER" id="PTHR10972:SF209">
    <property type="entry name" value="OXYSTEROL-BINDING PROTEIN"/>
    <property type="match status" value="1"/>
</dbReference>
<proteinExistence type="predicted"/>
<accession>A0A0B7AFG7</accession>
<evidence type="ECO:0008006" key="4">
    <source>
        <dbReference type="Google" id="ProtNLM"/>
    </source>
</evidence>
<dbReference type="EMBL" id="HACG01032899">
    <property type="protein sequence ID" value="CEK79764.1"/>
    <property type="molecule type" value="Transcribed_RNA"/>
</dbReference>
<evidence type="ECO:0000256" key="1">
    <source>
        <dbReference type="SAM" id="MobiDB-lite"/>
    </source>
</evidence>
<dbReference type="PANTHER" id="PTHR10972">
    <property type="entry name" value="OXYSTEROL-BINDING PROTEIN-RELATED"/>
    <property type="match status" value="1"/>
</dbReference>
<dbReference type="Gene3D" id="3.30.70.3490">
    <property type="match status" value="1"/>
</dbReference>
<gene>
    <name evidence="2" type="primary">ORF117342</name>
    <name evidence="3" type="synonym">ORF117353</name>
</gene>
<dbReference type="GO" id="GO:0005829">
    <property type="term" value="C:cytosol"/>
    <property type="evidence" value="ECO:0007669"/>
    <property type="project" value="TreeGrafter"/>
</dbReference>
<reference evidence="2" key="1">
    <citation type="submission" date="2014-12" db="EMBL/GenBank/DDBJ databases">
        <title>Insight into the proteome of Arion vulgaris.</title>
        <authorList>
            <person name="Aradska J."/>
            <person name="Bulat T."/>
            <person name="Smidak R."/>
            <person name="Sarate P."/>
            <person name="Gangsoo J."/>
            <person name="Sialana F."/>
            <person name="Bilban M."/>
            <person name="Lubec G."/>
        </authorList>
    </citation>
    <scope>NUCLEOTIDE SEQUENCE</scope>
    <source>
        <tissue evidence="2">Skin</tissue>
    </source>
</reference>
<evidence type="ECO:0000313" key="3">
    <source>
        <dbReference type="EMBL" id="CEK79766.1"/>
    </source>
</evidence>
<organism evidence="2">
    <name type="scientific">Arion vulgaris</name>
    <dbReference type="NCBI Taxonomy" id="1028688"/>
    <lineage>
        <taxon>Eukaryota</taxon>
        <taxon>Metazoa</taxon>
        <taxon>Spiralia</taxon>
        <taxon>Lophotrochozoa</taxon>
        <taxon>Mollusca</taxon>
        <taxon>Gastropoda</taxon>
        <taxon>Heterobranchia</taxon>
        <taxon>Euthyneura</taxon>
        <taxon>Panpulmonata</taxon>
        <taxon>Eupulmonata</taxon>
        <taxon>Stylommatophora</taxon>
        <taxon>Helicina</taxon>
        <taxon>Arionoidea</taxon>
        <taxon>Arionidae</taxon>
        <taxon>Arion</taxon>
    </lineage>
</organism>
<dbReference type="Pfam" id="PF01237">
    <property type="entry name" value="Oxysterol_BP"/>
    <property type="match status" value="1"/>
</dbReference>
<feature type="region of interest" description="Disordered" evidence="1">
    <location>
        <begin position="45"/>
        <end position="90"/>
    </location>
</feature>
<evidence type="ECO:0000313" key="2">
    <source>
        <dbReference type="EMBL" id="CEK79764.1"/>
    </source>
</evidence>
<dbReference type="SUPFAM" id="SSF144000">
    <property type="entry name" value="Oxysterol-binding protein-like"/>
    <property type="match status" value="1"/>
</dbReference>
<dbReference type="InterPro" id="IPR000648">
    <property type="entry name" value="Oxysterol-bd"/>
</dbReference>